<protein>
    <submittedName>
        <fullName evidence="2">Glycerophosphoryl diester phosphodiesterase</fullName>
    </submittedName>
</protein>
<dbReference type="GO" id="GO:0008081">
    <property type="term" value="F:phosphoric diester hydrolase activity"/>
    <property type="evidence" value="ECO:0007669"/>
    <property type="project" value="InterPro"/>
</dbReference>
<dbReference type="RefSeq" id="WP_090245936.1">
    <property type="nucleotide sequence ID" value="NZ_FPAS01000001.1"/>
</dbReference>
<dbReference type="Gene3D" id="3.20.20.190">
    <property type="entry name" value="Phosphatidylinositol (PI) phosphodiesterase"/>
    <property type="match status" value="1"/>
</dbReference>
<dbReference type="OrthoDB" id="1467033at2"/>
<gene>
    <name evidence="2" type="ORF">SAMN05216474_0486</name>
</gene>
<dbReference type="GO" id="GO:0006629">
    <property type="term" value="P:lipid metabolic process"/>
    <property type="evidence" value="ECO:0007669"/>
    <property type="project" value="InterPro"/>
</dbReference>
<evidence type="ECO:0000259" key="1">
    <source>
        <dbReference type="PROSITE" id="PS51704"/>
    </source>
</evidence>
<dbReference type="SUPFAM" id="SSF51695">
    <property type="entry name" value="PLC-like phosphodiesterases"/>
    <property type="match status" value="1"/>
</dbReference>
<dbReference type="Pfam" id="PF03009">
    <property type="entry name" value="GDPD"/>
    <property type="match status" value="1"/>
</dbReference>
<proteinExistence type="predicted"/>
<sequence>MQILIWDGAMRFSLLMFLILFSACQKAKYSDVAVVSHAGAGITAIHSPYIDNSLEAVNYALSFEQCEGVELDVQFSKDSAMWVFHDPNLLEKFDNEFCVSSYTDEELRDLQYANGEGLICLNDFDFSRYPNKSFYLDIKHWNDCGLYTEEILMKGLSKMNWSGVGTAKVHLLFSTETWLDTVIGSYERVIFVANSGEGFENILEEHPGLYGIEVKYSETNAAQINSWKNQGLYVGVFQTRAAKTIRKAINLYPDFIETDDFKTAINIVSNGK</sequence>
<dbReference type="EMBL" id="FPAS01000001">
    <property type="protein sequence ID" value="SFT42407.1"/>
    <property type="molecule type" value="Genomic_DNA"/>
</dbReference>
<evidence type="ECO:0000313" key="3">
    <source>
        <dbReference type="Proteomes" id="UP000236454"/>
    </source>
</evidence>
<name>A0A1I6XW95_9FLAO</name>
<organism evidence="2 3">
    <name type="scientific">Lishizhenia tianjinensis</name>
    <dbReference type="NCBI Taxonomy" id="477690"/>
    <lineage>
        <taxon>Bacteria</taxon>
        <taxon>Pseudomonadati</taxon>
        <taxon>Bacteroidota</taxon>
        <taxon>Flavobacteriia</taxon>
        <taxon>Flavobacteriales</taxon>
        <taxon>Crocinitomicaceae</taxon>
        <taxon>Lishizhenia</taxon>
    </lineage>
</organism>
<dbReference type="InterPro" id="IPR030395">
    <property type="entry name" value="GP_PDE_dom"/>
</dbReference>
<dbReference type="InterPro" id="IPR017946">
    <property type="entry name" value="PLC-like_Pdiesterase_TIM-brl"/>
</dbReference>
<evidence type="ECO:0000313" key="2">
    <source>
        <dbReference type="EMBL" id="SFT42407.1"/>
    </source>
</evidence>
<reference evidence="2 3" key="1">
    <citation type="submission" date="2016-10" db="EMBL/GenBank/DDBJ databases">
        <authorList>
            <person name="de Groot N.N."/>
        </authorList>
    </citation>
    <scope>NUCLEOTIDE SEQUENCE [LARGE SCALE GENOMIC DNA]</scope>
    <source>
        <strain evidence="2 3">CGMCC 1.7005</strain>
    </source>
</reference>
<keyword evidence="3" id="KW-1185">Reference proteome</keyword>
<accession>A0A1I6XW95</accession>
<dbReference type="PANTHER" id="PTHR46211:SF14">
    <property type="entry name" value="GLYCEROPHOSPHODIESTER PHOSPHODIESTERASE"/>
    <property type="match status" value="1"/>
</dbReference>
<dbReference type="STRING" id="477690.SAMN05216474_0486"/>
<feature type="domain" description="GP-PDE" evidence="1">
    <location>
        <begin position="32"/>
        <end position="268"/>
    </location>
</feature>
<dbReference type="AlphaFoldDB" id="A0A1I6XW95"/>
<dbReference type="Proteomes" id="UP000236454">
    <property type="component" value="Unassembled WGS sequence"/>
</dbReference>
<dbReference type="PROSITE" id="PS51704">
    <property type="entry name" value="GP_PDE"/>
    <property type="match status" value="1"/>
</dbReference>
<dbReference type="PANTHER" id="PTHR46211">
    <property type="entry name" value="GLYCEROPHOSPHORYL DIESTER PHOSPHODIESTERASE"/>
    <property type="match status" value="1"/>
</dbReference>